<dbReference type="SMART" id="SM00893">
    <property type="entry name" value="ETF"/>
    <property type="match status" value="1"/>
</dbReference>
<dbReference type="PANTHER" id="PTHR21294">
    <property type="entry name" value="ELECTRON TRANSFER FLAVOPROTEIN BETA-SUBUNIT"/>
    <property type="match status" value="1"/>
</dbReference>
<dbReference type="SUPFAM" id="SSF52402">
    <property type="entry name" value="Adenine nucleotide alpha hydrolases-like"/>
    <property type="match status" value="1"/>
</dbReference>
<dbReference type="Pfam" id="PF01012">
    <property type="entry name" value="ETF"/>
    <property type="match status" value="1"/>
</dbReference>
<protein>
    <recommendedName>
        <fullName evidence="1">Electron transfer flavoprotein small subunit</fullName>
    </recommendedName>
</protein>
<keyword evidence="6" id="KW-1185">Reference proteome</keyword>
<dbReference type="RefSeq" id="WP_013238053.1">
    <property type="nucleotide sequence ID" value="NZ_LITQ01000003.1"/>
</dbReference>
<name>A0A166U283_9CLOT</name>
<comment type="caution">
    <text evidence="3">The sequence shown here is derived from an EMBL/GenBank/DDBJ whole genome shotgun (WGS) entry which is preliminary data.</text>
</comment>
<evidence type="ECO:0000256" key="1">
    <source>
        <dbReference type="ARBA" id="ARBA00042002"/>
    </source>
</evidence>
<proteinExistence type="predicted"/>
<dbReference type="CDD" id="cd01714">
    <property type="entry name" value="ETF_beta"/>
    <property type="match status" value="1"/>
</dbReference>
<sequence>MKIIVLIKEVPDMEKVRFDSEKGVVDRSSAEAEINPFDLNALQEAVNLKNKFGGEITVITMGLPRSEKSLRDAYARGADRGILLTDRKFGGADTWATANTIAAEIRKIKDYDLIICGEKSVDGDTAQVGAEVAEFLNIPHAYYVEKVNAVSRSEIEVTIENICGKKQNRKMKIPALISVTKNINYPELPLLERKLESLKIEIEKCSLENLYGYIKEEEAGFNGSKTKVVKIAVPKEVKRESKIYKGNLNCYMKDVIHMMKDKNII</sequence>
<dbReference type="PIRSF" id="PIRSF000090">
    <property type="entry name" value="Beta-ETF"/>
    <property type="match status" value="1"/>
</dbReference>
<evidence type="ECO:0000313" key="6">
    <source>
        <dbReference type="Proteomes" id="UP000093694"/>
    </source>
</evidence>
<reference evidence="3 5" key="1">
    <citation type="journal article" date="2015" name="Biotechnol. Bioeng.">
        <title>Genome sequence and phenotypic characterization of Caulobacter segnis.</title>
        <authorList>
            <person name="Patel S."/>
            <person name="Fletcher B."/>
            <person name="Scott D.C."/>
            <person name="Ely B."/>
        </authorList>
    </citation>
    <scope>NUCLEOTIDE SEQUENCE [LARGE SCALE GENOMIC DNA]</scope>
    <source>
        <strain evidence="3 5">PS02</strain>
    </source>
</reference>
<dbReference type="PATRIC" id="fig|1705578.3.peg.2682"/>
<reference evidence="4 6" key="2">
    <citation type="journal article" date="2016" name="Front. Microbiol.">
        <title>Industrial Acetogenic Biocatalysts: A Comparative Metabolic and Genomic Analysis.</title>
        <authorList>
            <person name="Bengelsdorf F."/>
            <person name="Poehlein A."/>
            <person name="Sonja S."/>
            <person name="Erz C."/>
            <person name="Hummel T."/>
            <person name="Hoffmeister S."/>
            <person name="Daniel R."/>
            <person name="Durre P."/>
        </authorList>
    </citation>
    <scope>NUCLEOTIDE SEQUENCE [LARGE SCALE GENOMIC DNA]</scope>
    <source>
        <strain evidence="4 6">PTA-10522</strain>
    </source>
</reference>
<dbReference type="AlphaFoldDB" id="A0A166U283"/>
<evidence type="ECO:0000313" key="4">
    <source>
        <dbReference type="EMBL" id="OBR93222.1"/>
    </source>
</evidence>
<dbReference type="EMBL" id="LITQ01000003">
    <property type="protein sequence ID" value="OAA94478.1"/>
    <property type="molecule type" value="Genomic_DNA"/>
</dbReference>
<evidence type="ECO:0000313" key="3">
    <source>
        <dbReference type="EMBL" id="OAA94478.1"/>
    </source>
</evidence>
<dbReference type="Proteomes" id="UP000093694">
    <property type="component" value="Unassembled WGS sequence"/>
</dbReference>
<dbReference type="EMBL" id="LROR01000054">
    <property type="protein sequence ID" value="OBR93222.1"/>
    <property type="molecule type" value="Genomic_DNA"/>
</dbReference>
<dbReference type="InterPro" id="IPR012255">
    <property type="entry name" value="ETF_b"/>
</dbReference>
<gene>
    <name evidence="3" type="primary">acrB_5</name>
    <name evidence="4" type="synonym">acrB_3</name>
    <name evidence="4" type="ORF">CLCOS_26940</name>
    <name evidence="3" type="ORF">WX73_03024</name>
</gene>
<evidence type="ECO:0000259" key="2">
    <source>
        <dbReference type="SMART" id="SM00893"/>
    </source>
</evidence>
<dbReference type="GO" id="GO:0009055">
    <property type="term" value="F:electron transfer activity"/>
    <property type="evidence" value="ECO:0007669"/>
    <property type="project" value="InterPro"/>
</dbReference>
<dbReference type="InterPro" id="IPR014729">
    <property type="entry name" value="Rossmann-like_a/b/a_fold"/>
</dbReference>
<feature type="domain" description="Electron transfer flavoprotein alpha/beta-subunit N-terminal" evidence="2">
    <location>
        <begin position="22"/>
        <end position="214"/>
    </location>
</feature>
<organism evidence="3 5">
    <name type="scientific">Clostridium coskatii</name>
    <dbReference type="NCBI Taxonomy" id="1705578"/>
    <lineage>
        <taxon>Bacteria</taxon>
        <taxon>Bacillati</taxon>
        <taxon>Bacillota</taxon>
        <taxon>Clostridia</taxon>
        <taxon>Eubacteriales</taxon>
        <taxon>Clostridiaceae</taxon>
        <taxon>Clostridium</taxon>
    </lineage>
</organism>
<dbReference type="InterPro" id="IPR033948">
    <property type="entry name" value="ETF_beta_N"/>
</dbReference>
<evidence type="ECO:0000313" key="5">
    <source>
        <dbReference type="Proteomes" id="UP000077384"/>
    </source>
</evidence>
<dbReference type="PANTHER" id="PTHR21294:SF17">
    <property type="entry name" value="PROTEIN FIXA"/>
    <property type="match status" value="1"/>
</dbReference>
<accession>A0A166U283</accession>
<dbReference type="InterPro" id="IPR014730">
    <property type="entry name" value="ETF_a/b_N"/>
</dbReference>
<dbReference type="Gene3D" id="3.40.50.620">
    <property type="entry name" value="HUPs"/>
    <property type="match status" value="1"/>
</dbReference>
<dbReference type="Proteomes" id="UP000077384">
    <property type="component" value="Unassembled WGS sequence"/>
</dbReference>